<sequence>MIPEKQRLQDSLERKADWKNWGTYVGDREWSTVKEDYSPNSSNTWDYFPHDHARSRAYRWSEDSIGGFCNRFQNICLGNAFWNGKDPIIKERLFGLPGTVGNHGEDVKEHYFYLDNTPTHSYSKMLYKYPMNEYPYSKLEQESRARDRYQAEYEIEDTGIFDNDEYFDCYIEYAKADQDDILCKITAINRSKDKEAPIYILPHLWYRNTWSWGYSDRKPVIKNKNTNQLETEEVHIGKRYYSVYDPENPRTTYLFTDNETNNQRLFNVPNKSPYVKDGINNAVVYQEKGCTNNEMGSKVAAKCFKLVKPGESYTVKIRFSNYQQPENPFIDFDSIFETRIQEADQFYESSVHTSSMSVDTKRIQRQSLAGLLWTKQYYHFGVNMWKNGDPNFPRPEKVERNSHWDHFYANDVISMPDKFEFPFLASWDLAFQMMPMMLIDVEWTKRQLILITREWYTHSSGQFPAYEWDFGDVNPPVHAWACLMVYQHIEKTTGEKDLEFLEQVFHKCLLNFNWWVNRKDVNGNNIFESTGFLGLDNIGVFDRSSKLPEGKKLQQADGTSWMAFYSANMLKISLILAKERKAYESIATKFLEHFINIAKSITSKSGLWNQEEGFFFDSIFSPKDSSSQIKIFSFVGLIPLFACEILDSETLVALPKFKERLDWFVKYRPNLVKNIAPFTILGENGNRLLSIVDKEKLQRLLGKMLDENWFLSENGIRSLSKTHQENPFILESCDSARVDYNPGESTSGMFGGNSNWRGPVWLAVNYLMIQSLRTYYQYYGDSFQLEYPTGSGHLFSLNLIADDLSKRIVGIFSENEKGVRKFTANKPIYQKEHWKNNLLFHEYFHGDNGLGLGASHQTGWTALVAKLINELNE</sequence>
<dbReference type="PANTHER" id="PTHR10412:SF10">
    <property type="entry name" value="GLYCOSYL HYDROLASE FAMILY 63 C-TERMINAL DOMAIN-CONTAINING PROTEIN"/>
    <property type="match status" value="1"/>
</dbReference>
<evidence type="ECO:0000313" key="3">
    <source>
        <dbReference type="Proteomes" id="UP000695562"/>
    </source>
</evidence>
<comment type="caution">
    <text evidence="2">The sequence shown here is derived from an EMBL/GenBank/DDBJ whole genome shotgun (WGS) entry which is preliminary data.</text>
</comment>
<dbReference type="InterPro" id="IPR012341">
    <property type="entry name" value="6hp_glycosidase-like_sf"/>
</dbReference>
<dbReference type="OrthoDB" id="14419at2759"/>
<reference evidence="2" key="1">
    <citation type="submission" date="2020-01" db="EMBL/GenBank/DDBJ databases">
        <title>Development of genomics and gene disruption for Polysphondylium violaceum indicates a role for the polyketide synthase stlB in stalk morphogenesis.</title>
        <authorList>
            <person name="Narita B."/>
            <person name="Kawabe Y."/>
            <person name="Kin K."/>
            <person name="Saito T."/>
            <person name="Gibbs R."/>
            <person name="Kuspa A."/>
            <person name="Muzny D."/>
            <person name="Queller D."/>
            <person name="Richards S."/>
            <person name="Strassman J."/>
            <person name="Sucgang R."/>
            <person name="Worley K."/>
            <person name="Schaap P."/>
        </authorList>
    </citation>
    <scope>NUCLEOTIDE SEQUENCE</scope>
    <source>
        <strain evidence="2">QSvi11</strain>
    </source>
</reference>
<protein>
    <recommendedName>
        <fullName evidence="1">Mannosylglycerate hydrolase MGH1-like glycoside hydrolase domain-containing protein</fullName>
    </recommendedName>
</protein>
<feature type="domain" description="Mannosylglycerate hydrolase MGH1-like glycoside hydrolase" evidence="1">
    <location>
        <begin position="422"/>
        <end position="650"/>
    </location>
</feature>
<keyword evidence="3" id="KW-1185">Reference proteome</keyword>
<dbReference type="Pfam" id="PF22422">
    <property type="entry name" value="MGH1-like_GH"/>
    <property type="match status" value="2"/>
</dbReference>
<dbReference type="SUPFAM" id="SSF48208">
    <property type="entry name" value="Six-hairpin glycosidases"/>
    <property type="match status" value="1"/>
</dbReference>
<dbReference type="GO" id="GO:0004573">
    <property type="term" value="F:Glc3Man9GlcNAc2 oligosaccharide glucosidase activity"/>
    <property type="evidence" value="ECO:0007669"/>
    <property type="project" value="InterPro"/>
</dbReference>
<dbReference type="PANTHER" id="PTHR10412">
    <property type="entry name" value="MANNOSYL-OLIGOSACCHARIDE GLUCOSIDASE"/>
    <property type="match status" value="1"/>
</dbReference>
<accession>A0A8J4PSB1</accession>
<dbReference type="EMBL" id="AJWJ01000264">
    <property type="protein sequence ID" value="KAF2072612.1"/>
    <property type="molecule type" value="Genomic_DNA"/>
</dbReference>
<dbReference type="Proteomes" id="UP000695562">
    <property type="component" value="Unassembled WGS sequence"/>
</dbReference>
<dbReference type="GO" id="GO:0009311">
    <property type="term" value="P:oligosaccharide metabolic process"/>
    <property type="evidence" value="ECO:0007669"/>
    <property type="project" value="InterPro"/>
</dbReference>
<dbReference type="InterPro" id="IPR004888">
    <property type="entry name" value="Glycoside_hydrolase_63"/>
</dbReference>
<feature type="domain" description="Mannosylglycerate hydrolase MGH1-like glycoside hydrolase" evidence="1">
    <location>
        <begin position="692"/>
        <end position="858"/>
    </location>
</feature>
<name>A0A8J4PSB1_9MYCE</name>
<evidence type="ECO:0000313" key="2">
    <source>
        <dbReference type="EMBL" id="KAF2072612.1"/>
    </source>
</evidence>
<dbReference type="AlphaFoldDB" id="A0A8J4PSB1"/>
<dbReference type="Gene3D" id="1.50.10.10">
    <property type="match status" value="1"/>
</dbReference>
<evidence type="ECO:0000259" key="1">
    <source>
        <dbReference type="Pfam" id="PF22422"/>
    </source>
</evidence>
<organism evidence="2 3">
    <name type="scientific">Polysphondylium violaceum</name>
    <dbReference type="NCBI Taxonomy" id="133409"/>
    <lineage>
        <taxon>Eukaryota</taxon>
        <taxon>Amoebozoa</taxon>
        <taxon>Evosea</taxon>
        <taxon>Eumycetozoa</taxon>
        <taxon>Dictyostelia</taxon>
        <taxon>Dictyosteliales</taxon>
        <taxon>Dictyosteliaceae</taxon>
        <taxon>Polysphondylium</taxon>
    </lineage>
</organism>
<dbReference type="InterPro" id="IPR008928">
    <property type="entry name" value="6-hairpin_glycosidase_sf"/>
</dbReference>
<gene>
    <name evidence="2" type="ORF">CYY_006071</name>
</gene>
<proteinExistence type="predicted"/>
<dbReference type="InterPro" id="IPR054491">
    <property type="entry name" value="MGH1-like_GH"/>
</dbReference>